<dbReference type="AlphaFoldDB" id="A0A2S3HT18"/>
<evidence type="ECO:0000256" key="7">
    <source>
        <dbReference type="SAM" id="MobiDB-lite"/>
    </source>
</evidence>
<feature type="signal peptide" evidence="8">
    <location>
        <begin position="1"/>
        <end position="29"/>
    </location>
</feature>
<evidence type="ECO:0000313" key="9">
    <source>
        <dbReference type="EMBL" id="PAN29240.1"/>
    </source>
</evidence>
<name>A0A2S3HT18_9POAL</name>
<evidence type="ECO:0000256" key="8">
    <source>
        <dbReference type="SAM" id="SignalP"/>
    </source>
</evidence>
<evidence type="ECO:0000256" key="5">
    <source>
        <dbReference type="ARBA" id="ARBA00023180"/>
    </source>
</evidence>
<keyword evidence="6" id="KW-0379">Hydroxylation</keyword>
<dbReference type="PANTHER" id="PTHR33869">
    <property type="entry name" value="CLAVATA3/ESR (CLE)-RELATED PROTEIN 3"/>
    <property type="match status" value="1"/>
</dbReference>
<comment type="similarity">
    <text evidence="2">Belongs to the CLV3/ESR signal peptide family.</text>
</comment>
<feature type="chain" id="PRO_5015483936" evidence="8">
    <location>
        <begin position="30"/>
        <end position="95"/>
    </location>
</feature>
<dbReference type="Gramene" id="PAN29240">
    <property type="protein sequence ID" value="PAN29240"/>
    <property type="gene ID" value="PAHAL_5G211300"/>
</dbReference>
<feature type="region of interest" description="Disordered" evidence="7">
    <location>
        <begin position="53"/>
        <end position="95"/>
    </location>
</feature>
<dbReference type="InterPro" id="IPR039616">
    <property type="entry name" value="CLE1-4"/>
</dbReference>
<dbReference type="Proteomes" id="UP000243499">
    <property type="component" value="Chromosome 5"/>
</dbReference>
<gene>
    <name evidence="9" type="ORF">PAHAL_5G211300</name>
</gene>
<protein>
    <submittedName>
        <fullName evidence="9">Uncharacterized protein</fullName>
    </submittedName>
</protein>
<keyword evidence="3" id="KW-0964">Secreted</keyword>
<evidence type="ECO:0000256" key="2">
    <source>
        <dbReference type="ARBA" id="ARBA00005416"/>
    </source>
</evidence>
<keyword evidence="4 8" id="KW-0732">Signal</keyword>
<reference evidence="9" key="1">
    <citation type="submission" date="2018-04" db="EMBL/GenBank/DDBJ databases">
        <title>WGS assembly of Panicum hallii.</title>
        <authorList>
            <person name="Lovell J."/>
            <person name="Jenkins J."/>
            <person name="Lowry D."/>
            <person name="Mamidi S."/>
            <person name="Sreedasyam A."/>
            <person name="Weng X."/>
            <person name="Barry K."/>
            <person name="Bonette J."/>
            <person name="Campitelli B."/>
            <person name="Daum C."/>
            <person name="Gordon S."/>
            <person name="Gould B."/>
            <person name="Lipzen A."/>
            <person name="Macqueen A."/>
            <person name="Palacio-Mejia J."/>
            <person name="Plott C."/>
            <person name="Shakirov E."/>
            <person name="Shu S."/>
            <person name="Yoshinaga Y."/>
            <person name="Zane M."/>
            <person name="Rokhsar D."/>
            <person name="Grimwood J."/>
            <person name="Schmutz J."/>
            <person name="Juenger T."/>
        </authorList>
    </citation>
    <scope>NUCLEOTIDE SEQUENCE [LARGE SCALE GENOMIC DNA]</scope>
    <source>
        <strain evidence="9">FIL2</strain>
    </source>
</reference>
<comment type="subcellular location">
    <subcellularLocation>
        <location evidence="1">Secreted</location>
    </subcellularLocation>
</comment>
<organism evidence="9">
    <name type="scientific">Panicum hallii</name>
    <dbReference type="NCBI Taxonomy" id="206008"/>
    <lineage>
        <taxon>Eukaryota</taxon>
        <taxon>Viridiplantae</taxon>
        <taxon>Streptophyta</taxon>
        <taxon>Embryophyta</taxon>
        <taxon>Tracheophyta</taxon>
        <taxon>Spermatophyta</taxon>
        <taxon>Magnoliopsida</taxon>
        <taxon>Liliopsida</taxon>
        <taxon>Poales</taxon>
        <taxon>Poaceae</taxon>
        <taxon>PACMAD clade</taxon>
        <taxon>Panicoideae</taxon>
        <taxon>Panicodae</taxon>
        <taxon>Paniceae</taxon>
        <taxon>Panicinae</taxon>
        <taxon>Panicum</taxon>
        <taxon>Panicum sect. Panicum</taxon>
    </lineage>
</organism>
<proteinExistence type="inferred from homology"/>
<sequence length="95" mass="9262">MARNLGVVVTSALLLAALAASVCSQGAAAARPLVGSGREAAVAVAALATTGRRLQSQGEVAAPLVPAGDEAAREEDGSVAGSKRLSPGGPDPQHH</sequence>
<dbReference type="EMBL" id="CM008050">
    <property type="protein sequence ID" value="PAN29240.1"/>
    <property type="molecule type" value="Genomic_DNA"/>
</dbReference>
<dbReference type="GO" id="GO:0005576">
    <property type="term" value="C:extracellular region"/>
    <property type="evidence" value="ECO:0007669"/>
    <property type="project" value="UniProtKB-SubCell"/>
</dbReference>
<evidence type="ECO:0000256" key="1">
    <source>
        <dbReference type="ARBA" id="ARBA00004613"/>
    </source>
</evidence>
<dbReference type="GO" id="GO:0033612">
    <property type="term" value="F:receptor serine/threonine kinase binding"/>
    <property type="evidence" value="ECO:0007669"/>
    <property type="project" value="TreeGrafter"/>
</dbReference>
<keyword evidence="5" id="KW-0325">Glycoprotein</keyword>
<evidence type="ECO:0000256" key="6">
    <source>
        <dbReference type="ARBA" id="ARBA00023278"/>
    </source>
</evidence>
<accession>A0A2S3HT18</accession>
<dbReference type="PANTHER" id="PTHR33869:SF29">
    <property type="match status" value="1"/>
</dbReference>
<evidence type="ECO:0000256" key="3">
    <source>
        <dbReference type="ARBA" id="ARBA00022525"/>
    </source>
</evidence>
<evidence type="ECO:0000256" key="4">
    <source>
        <dbReference type="ARBA" id="ARBA00022729"/>
    </source>
</evidence>